<accession>A0A841H0V1</accession>
<sequence length="236" mass="25673">MHDSALAARYDALWNAAAPEVRAGRAALDAWAARKDDDHRRGVTLLARPSDSVTRELCALMDELRALEPDQYYHPPADLHITVLSLISATVDYEERMHQVDGFRAAVAEAVGRAAHFTIDAAGVTLSPAAVLARGFPRDDALERLRAGLRESLAARGLAGGLDARYRLRTAHTTMVRFTAPLRDPARFVDALQSARQRPFGATIVATLELTLSDWYQSAGRTRLLAAFPLPAAPPA</sequence>
<proteinExistence type="predicted"/>
<dbReference type="Gene3D" id="3.90.1140.10">
    <property type="entry name" value="Cyclic phosphodiesterase"/>
    <property type="match status" value="1"/>
</dbReference>
<dbReference type="Proteomes" id="UP000582837">
    <property type="component" value="Unassembled WGS sequence"/>
</dbReference>
<dbReference type="GO" id="GO:0016874">
    <property type="term" value="F:ligase activity"/>
    <property type="evidence" value="ECO:0007669"/>
    <property type="project" value="UniProtKB-KW"/>
</dbReference>
<gene>
    <name evidence="1" type="ORF">HNQ61_003250</name>
</gene>
<evidence type="ECO:0000313" key="1">
    <source>
        <dbReference type="EMBL" id="MBB6071622.1"/>
    </source>
</evidence>
<protein>
    <submittedName>
        <fullName evidence="1">2'-5' RNA ligase</fullName>
    </submittedName>
</protein>
<comment type="caution">
    <text evidence="1">The sequence shown here is derived from an EMBL/GenBank/DDBJ whole genome shotgun (WGS) entry which is preliminary data.</text>
</comment>
<keyword evidence="1" id="KW-0436">Ligase</keyword>
<organism evidence="1 2">
    <name type="scientific">Longimicrobium terrae</name>
    <dbReference type="NCBI Taxonomy" id="1639882"/>
    <lineage>
        <taxon>Bacteria</taxon>
        <taxon>Pseudomonadati</taxon>
        <taxon>Gemmatimonadota</taxon>
        <taxon>Longimicrobiia</taxon>
        <taxon>Longimicrobiales</taxon>
        <taxon>Longimicrobiaceae</taxon>
        <taxon>Longimicrobium</taxon>
    </lineage>
</organism>
<dbReference type="EMBL" id="JACHIA010000009">
    <property type="protein sequence ID" value="MBB6071622.1"/>
    <property type="molecule type" value="Genomic_DNA"/>
</dbReference>
<reference evidence="1 2" key="1">
    <citation type="submission" date="2020-08" db="EMBL/GenBank/DDBJ databases">
        <title>Genomic Encyclopedia of Type Strains, Phase IV (KMG-IV): sequencing the most valuable type-strain genomes for metagenomic binning, comparative biology and taxonomic classification.</title>
        <authorList>
            <person name="Goeker M."/>
        </authorList>
    </citation>
    <scope>NUCLEOTIDE SEQUENCE [LARGE SCALE GENOMIC DNA]</scope>
    <source>
        <strain evidence="1 2">DSM 29007</strain>
    </source>
</reference>
<name>A0A841H0V1_9BACT</name>
<dbReference type="InterPro" id="IPR009097">
    <property type="entry name" value="Cyclic_Pdiesterase"/>
</dbReference>
<dbReference type="SUPFAM" id="SSF55144">
    <property type="entry name" value="LigT-like"/>
    <property type="match status" value="1"/>
</dbReference>
<dbReference type="RefSeq" id="WP_170034889.1">
    <property type="nucleotide sequence ID" value="NZ_JABDTL010000001.1"/>
</dbReference>
<keyword evidence="2" id="KW-1185">Reference proteome</keyword>
<dbReference type="AlphaFoldDB" id="A0A841H0V1"/>
<evidence type="ECO:0000313" key="2">
    <source>
        <dbReference type="Proteomes" id="UP000582837"/>
    </source>
</evidence>